<reference evidence="2" key="1">
    <citation type="journal article" date="2019" name="Int. J. Syst. Evol. Microbiol.">
        <title>The Global Catalogue of Microorganisms (GCM) 10K type strain sequencing project: providing services to taxonomists for standard genome sequencing and annotation.</title>
        <authorList>
            <consortium name="The Broad Institute Genomics Platform"/>
            <consortium name="The Broad Institute Genome Sequencing Center for Infectious Disease"/>
            <person name="Wu L."/>
            <person name="Ma J."/>
        </authorList>
    </citation>
    <scope>NUCLEOTIDE SEQUENCE [LARGE SCALE GENOMIC DNA]</scope>
    <source>
        <strain evidence="2">JCM 13319</strain>
    </source>
</reference>
<comment type="caution">
    <text evidence="1">The sequence shown here is derived from an EMBL/GenBank/DDBJ whole genome shotgun (WGS) entry which is preliminary data.</text>
</comment>
<organism evidence="1 2">
    <name type="scientific">Brevibacterium picturae</name>
    <dbReference type="NCBI Taxonomy" id="260553"/>
    <lineage>
        <taxon>Bacteria</taxon>
        <taxon>Bacillati</taxon>
        <taxon>Actinomycetota</taxon>
        <taxon>Actinomycetes</taxon>
        <taxon>Micrococcales</taxon>
        <taxon>Brevibacteriaceae</taxon>
        <taxon>Brevibacterium</taxon>
    </lineage>
</organism>
<evidence type="ECO:0000313" key="2">
    <source>
        <dbReference type="Proteomes" id="UP001501791"/>
    </source>
</evidence>
<sequence>MWDGYQQIANLNYEVAGLKLDITLGQDTDGRYQEVADFGNELLDICDDEGYEWDYEFVSDVSQIEA</sequence>
<gene>
    <name evidence="1" type="ORF">GCM10009691_38690</name>
</gene>
<keyword evidence="2" id="KW-1185">Reference proteome</keyword>
<dbReference type="RefSeq" id="WP_092107463.1">
    <property type="nucleotide sequence ID" value="NZ_BAAALY010000019.1"/>
</dbReference>
<protein>
    <submittedName>
        <fullName evidence="1">Uncharacterized protein</fullName>
    </submittedName>
</protein>
<proteinExistence type="predicted"/>
<dbReference type="Proteomes" id="UP001501791">
    <property type="component" value="Unassembled WGS sequence"/>
</dbReference>
<name>A0ABP4NIU0_9MICO</name>
<dbReference type="EMBL" id="BAAALY010000019">
    <property type="protein sequence ID" value="GAA1561115.1"/>
    <property type="molecule type" value="Genomic_DNA"/>
</dbReference>
<accession>A0ABP4NIU0</accession>
<evidence type="ECO:0000313" key="1">
    <source>
        <dbReference type="EMBL" id="GAA1561115.1"/>
    </source>
</evidence>